<dbReference type="EMBL" id="JAAKZV010000095">
    <property type="protein sequence ID" value="NGN66420.1"/>
    <property type="molecule type" value="Genomic_DNA"/>
</dbReference>
<dbReference type="GO" id="GO:0005576">
    <property type="term" value="C:extracellular region"/>
    <property type="evidence" value="ECO:0007669"/>
    <property type="project" value="TreeGrafter"/>
</dbReference>
<dbReference type="Pfam" id="PF17964">
    <property type="entry name" value="Big_10"/>
    <property type="match status" value="1"/>
</dbReference>
<dbReference type="Gene3D" id="2.60.40.3780">
    <property type="match status" value="1"/>
</dbReference>
<proteinExistence type="predicted"/>
<keyword evidence="7" id="KW-0472">Membrane</keyword>
<dbReference type="InterPro" id="IPR038063">
    <property type="entry name" value="Transpep_catalytic_dom"/>
</dbReference>
<dbReference type="FunFam" id="2.40.440.10:FF:000005">
    <property type="entry name" value="L,D-transpeptidase 2"/>
    <property type="match status" value="1"/>
</dbReference>
<evidence type="ECO:0000256" key="7">
    <source>
        <dbReference type="ARBA" id="ARBA00023136"/>
    </source>
</evidence>
<dbReference type="Proteomes" id="UP000481583">
    <property type="component" value="Unassembled WGS sequence"/>
</dbReference>
<evidence type="ECO:0000256" key="14">
    <source>
        <dbReference type="SAM" id="SignalP"/>
    </source>
</evidence>
<evidence type="ECO:0000256" key="13">
    <source>
        <dbReference type="PROSITE-ProRule" id="PRU01373"/>
    </source>
</evidence>
<keyword evidence="17" id="KW-1185">Reference proteome</keyword>
<dbReference type="RefSeq" id="WP_165239736.1">
    <property type="nucleotide sequence ID" value="NZ_JAAKZV010000095.1"/>
</dbReference>
<dbReference type="PROSITE" id="PS52029">
    <property type="entry name" value="LD_TPASE"/>
    <property type="match status" value="1"/>
</dbReference>
<dbReference type="Gene3D" id="2.60.40.3710">
    <property type="match status" value="1"/>
</dbReference>
<dbReference type="InterPro" id="IPR050979">
    <property type="entry name" value="LD-transpeptidase"/>
</dbReference>
<feature type="chain" id="PRO_5026358519" evidence="14">
    <location>
        <begin position="28"/>
        <end position="422"/>
    </location>
</feature>
<name>A0A6G4U3U7_9ACTN</name>
<keyword evidence="6 13" id="KW-0573">Peptidoglycan synthesis</keyword>
<evidence type="ECO:0000256" key="2">
    <source>
        <dbReference type="ARBA" id="ARBA00022475"/>
    </source>
</evidence>
<keyword evidence="10" id="KW-0012">Acyltransferase</keyword>
<dbReference type="GO" id="GO:0008360">
    <property type="term" value="P:regulation of cell shape"/>
    <property type="evidence" value="ECO:0007669"/>
    <property type="project" value="UniProtKB-UniRule"/>
</dbReference>
<feature type="active site" description="Nucleophile" evidence="13">
    <location>
        <position position="347"/>
    </location>
</feature>
<accession>A0A6G4U3U7</accession>
<evidence type="ECO:0000256" key="9">
    <source>
        <dbReference type="ARBA" id="ARBA00023288"/>
    </source>
</evidence>
<dbReference type="GO" id="GO:0018104">
    <property type="term" value="P:peptidoglycan-protein cross-linking"/>
    <property type="evidence" value="ECO:0007669"/>
    <property type="project" value="TreeGrafter"/>
</dbReference>
<evidence type="ECO:0000256" key="10">
    <source>
        <dbReference type="ARBA" id="ARBA00023315"/>
    </source>
</evidence>
<evidence type="ECO:0000256" key="6">
    <source>
        <dbReference type="ARBA" id="ARBA00022984"/>
    </source>
</evidence>
<dbReference type="SUPFAM" id="SSF141523">
    <property type="entry name" value="L,D-transpeptidase catalytic domain-like"/>
    <property type="match status" value="1"/>
</dbReference>
<dbReference type="PROSITE" id="PS51257">
    <property type="entry name" value="PROKAR_LIPOPROTEIN"/>
    <property type="match status" value="1"/>
</dbReference>
<evidence type="ECO:0000259" key="15">
    <source>
        <dbReference type="PROSITE" id="PS52029"/>
    </source>
</evidence>
<keyword evidence="2" id="KW-1003">Cell membrane</keyword>
<comment type="pathway">
    <text evidence="1 13">Cell wall biogenesis; peptidoglycan biosynthesis.</text>
</comment>
<dbReference type="Pfam" id="PF03734">
    <property type="entry name" value="YkuD"/>
    <property type="match status" value="1"/>
</dbReference>
<feature type="signal peptide" evidence="14">
    <location>
        <begin position="1"/>
        <end position="27"/>
    </location>
</feature>
<dbReference type="PANTHER" id="PTHR30582:SF2">
    <property type="entry name" value="L,D-TRANSPEPTIDASE YCIB-RELATED"/>
    <property type="match status" value="1"/>
</dbReference>
<keyword evidence="11 13" id="KW-0961">Cell wall biogenesis/degradation</keyword>
<keyword evidence="8" id="KW-0564">Palmitate</keyword>
<protein>
    <submittedName>
        <fullName evidence="16">L,D-transpeptidase</fullName>
    </submittedName>
</protein>
<dbReference type="InterPro" id="IPR041280">
    <property type="entry name" value="Big_10"/>
</dbReference>
<dbReference type="GO" id="GO:0071972">
    <property type="term" value="F:peptidoglycan L,D-transpeptidase activity"/>
    <property type="evidence" value="ECO:0007669"/>
    <property type="project" value="TreeGrafter"/>
</dbReference>
<dbReference type="GO" id="GO:0016746">
    <property type="term" value="F:acyltransferase activity"/>
    <property type="evidence" value="ECO:0007669"/>
    <property type="project" value="UniProtKB-KW"/>
</dbReference>
<evidence type="ECO:0000256" key="11">
    <source>
        <dbReference type="ARBA" id="ARBA00023316"/>
    </source>
</evidence>
<evidence type="ECO:0000256" key="1">
    <source>
        <dbReference type="ARBA" id="ARBA00004752"/>
    </source>
</evidence>
<evidence type="ECO:0000256" key="5">
    <source>
        <dbReference type="ARBA" id="ARBA00022960"/>
    </source>
</evidence>
<evidence type="ECO:0000256" key="3">
    <source>
        <dbReference type="ARBA" id="ARBA00022679"/>
    </source>
</evidence>
<keyword evidence="5 13" id="KW-0133">Cell shape</keyword>
<evidence type="ECO:0000313" key="16">
    <source>
        <dbReference type="EMBL" id="NGN66420.1"/>
    </source>
</evidence>
<evidence type="ECO:0000256" key="12">
    <source>
        <dbReference type="ARBA" id="ARBA00060592"/>
    </source>
</evidence>
<dbReference type="GO" id="GO:0071555">
    <property type="term" value="P:cell wall organization"/>
    <property type="evidence" value="ECO:0007669"/>
    <property type="project" value="UniProtKB-UniRule"/>
</dbReference>
<comment type="pathway">
    <text evidence="12">Glycan biosynthesis.</text>
</comment>
<feature type="active site" description="Proton donor/acceptor" evidence="13">
    <location>
        <position position="329"/>
    </location>
</feature>
<sequence>MSTPRRRTVISCTLMLLPLTASLTACGGDSHPLAGKPYDAAKQITLGGAAKGVRAGEKADPSKPLLVRATDDGSRITDVTAVDAQGRYVRGRLSDDGTRWRSTVPLAAQAAYTVHVATEDTAGSPGRRSLEFRTGQYKGKGKRLKVEFGPGNGKYGVGQPITAKLSAKVENPEERAAIERGLKVDSEPRVSGAWYWVSDEELHWRPKDYWPAKAKVRATSSLKGIKIRDGLYGSASKPVKLNIGERIVAITDASSHSMTVYKNGKVINEIPVTTGKPGFETRNGKKVILEQQQYVRMTGASIGVAGTSEDYNMDVYWATRVTWSGEYVHSAPWSVGSQGSANVSHGCTGMSPGNAQWFYDTVRQGDIVEVVGSYGETMEPFGNGFGDWNMSWKDWRKGSELTKNVRGKNEVQTGPARLRPSA</sequence>
<evidence type="ECO:0000313" key="17">
    <source>
        <dbReference type="Proteomes" id="UP000481583"/>
    </source>
</evidence>
<evidence type="ECO:0000256" key="4">
    <source>
        <dbReference type="ARBA" id="ARBA00022729"/>
    </source>
</evidence>
<reference evidence="16 17" key="1">
    <citation type="submission" date="2020-02" db="EMBL/GenBank/DDBJ databases">
        <title>Whole-genome analyses of novel actinobacteria.</title>
        <authorList>
            <person name="Sahin N."/>
        </authorList>
    </citation>
    <scope>NUCLEOTIDE SEQUENCE [LARGE SCALE GENOMIC DNA]</scope>
    <source>
        <strain evidence="16 17">A7024</strain>
    </source>
</reference>
<keyword evidence="4 14" id="KW-0732">Signal</keyword>
<dbReference type="PANTHER" id="PTHR30582">
    <property type="entry name" value="L,D-TRANSPEPTIDASE"/>
    <property type="match status" value="1"/>
</dbReference>
<organism evidence="16 17">
    <name type="scientific">Streptomyces coryli</name>
    <dbReference type="NCBI Taxonomy" id="1128680"/>
    <lineage>
        <taxon>Bacteria</taxon>
        <taxon>Bacillati</taxon>
        <taxon>Actinomycetota</taxon>
        <taxon>Actinomycetes</taxon>
        <taxon>Kitasatosporales</taxon>
        <taxon>Streptomycetaceae</taxon>
        <taxon>Streptomyces</taxon>
    </lineage>
</organism>
<dbReference type="CDD" id="cd16913">
    <property type="entry name" value="YkuD_like"/>
    <property type="match status" value="1"/>
</dbReference>
<dbReference type="InterPro" id="IPR005490">
    <property type="entry name" value="LD_TPept_cat_dom"/>
</dbReference>
<keyword evidence="3" id="KW-0808">Transferase</keyword>
<dbReference type="UniPathway" id="UPA00219"/>
<dbReference type="Gene3D" id="2.40.440.10">
    <property type="entry name" value="L,D-transpeptidase catalytic domain-like"/>
    <property type="match status" value="1"/>
</dbReference>
<dbReference type="AlphaFoldDB" id="A0A6G4U3U7"/>
<feature type="domain" description="L,D-TPase catalytic" evidence="15">
    <location>
        <begin position="247"/>
        <end position="371"/>
    </location>
</feature>
<comment type="caution">
    <text evidence="16">The sequence shown here is derived from an EMBL/GenBank/DDBJ whole genome shotgun (WGS) entry which is preliminary data.</text>
</comment>
<gene>
    <name evidence="16" type="ORF">G5C51_21280</name>
</gene>
<keyword evidence="9" id="KW-0449">Lipoprotein</keyword>
<evidence type="ECO:0000256" key="8">
    <source>
        <dbReference type="ARBA" id="ARBA00023139"/>
    </source>
</evidence>